<feature type="domain" description="Suppressor of fused-like" evidence="1">
    <location>
        <begin position="10"/>
        <end position="132"/>
    </location>
</feature>
<sequence>MTDFVRPGVWRCEFVLVLPPDLGGASFRSVASFVMDFVLYARQPEVNLRSGCTAPESKLLPAEWPTRAVMVTEPLGEPEELETLHVGTQHVNLWWLVPIHGAEYNLIQQQGIEAFHALEEASEWSLADVRRPPLV</sequence>
<name>A0ABT4A8K7_9BACT</name>
<protein>
    <submittedName>
        <fullName evidence="2">Suppressor of fused domain protein</fullName>
    </submittedName>
</protein>
<evidence type="ECO:0000259" key="1">
    <source>
        <dbReference type="Pfam" id="PF05076"/>
    </source>
</evidence>
<reference evidence="2 3" key="1">
    <citation type="submission" date="2022-11" db="EMBL/GenBank/DDBJ databases">
        <title>Minimal conservation of predation-associated metabolite biosynthetic gene clusters underscores biosynthetic potential of Myxococcota including descriptions for ten novel species: Archangium lansinium sp. nov., Myxococcus landrumus sp. nov., Nannocystis bai.</title>
        <authorList>
            <person name="Ahearne A."/>
            <person name="Stevens C."/>
            <person name="Phillips K."/>
        </authorList>
    </citation>
    <scope>NUCLEOTIDE SEQUENCE [LARGE SCALE GENOMIC DNA]</scope>
    <source>
        <strain evidence="2 3">MIWBW</strain>
    </source>
</reference>
<dbReference type="Proteomes" id="UP001207654">
    <property type="component" value="Unassembled WGS sequence"/>
</dbReference>
<proteinExistence type="predicted"/>
<comment type="caution">
    <text evidence="2">The sequence shown here is derived from an EMBL/GenBank/DDBJ whole genome shotgun (WGS) entry which is preliminary data.</text>
</comment>
<accession>A0ABT4A8K7</accession>
<keyword evidence="3" id="KW-1185">Reference proteome</keyword>
<organism evidence="2 3">
    <name type="scientific">Archangium lansingense</name>
    <dbReference type="NCBI Taxonomy" id="2995310"/>
    <lineage>
        <taxon>Bacteria</taxon>
        <taxon>Pseudomonadati</taxon>
        <taxon>Myxococcota</taxon>
        <taxon>Myxococcia</taxon>
        <taxon>Myxococcales</taxon>
        <taxon>Cystobacterineae</taxon>
        <taxon>Archangiaceae</taxon>
        <taxon>Archangium</taxon>
    </lineage>
</organism>
<dbReference type="InterPro" id="IPR020941">
    <property type="entry name" value="SUFU-like_domain"/>
</dbReference>
<gene>
    <name evidence="2" type="ORF">OV287_26290</name>
</gene>
<evidence type="ECO:0000313" key="2">
    <source>
        <dbReference type="EMBL" id="MCY1077987.1"/>
    </source>
</evidence>
<dbReference type="RefSeq" id="WP_267536787.1">
    <property type="nucleotide sequence ID" value="NZ_JAPNKA010000001.1"/>
</dbReference>
<dbReference type="EMBL" id="JAPNKA010000001">
    <property type="protein sequence ID" value="MCY1077987.1"/>
    <property type="molecule type" value="Genomic_DNA"/>
</dbReference>
<evidence type="ECO:0000313" key="3">
    <source>
        <dbReference type="Proteomes" id="UP001207654"/>
    </source>
</evidence>
<dbReference type="Pfam" id="PF05076">
    <property type="entry name" value="SUFU"/>
    <property type="match status" value="1"/>
</dbReference>